<evidence type="ECO:0000313" key="15">
    <source>
        <dbReference type="Ensembl" id="ENSMMDP00005010373.1"/>
    </source>
</evidence>
<feature type="transmembrane region" description="Helical" evidence="13">
    <location>
        <begin position="57"/>
        <end position="79"/>
    </location>
</feature>
<evidence type="ECO:0000256" key="8">
    <source>
        <dbReference type="ARBA" id="ARBA00023136"/>
    </source>
</evidence>
<dbReference type="GO" id="GO:0004984">
    <property type="term" value="F:olfactory receptor activity"/>
    <property type="evidence" value="ECO:0007669"/>
    <property type="project" value="InterPro"/>
</dbReference>
<feature type="domain" description="G-protein coupled receptors family 1 profile" evidence="14">
    <location>
        <begin position="38"/>
        <end position="287"/>
    </location>
</feature>
<dbReference type="SUPFAM" id="SSF81321">
    <property type="entry name" value="Family A G protein-coupled receptor-like"/>
    <property type="match status" value="1"/>
</dbReference>
<comment type="subcellular location">
    <subcellularLocation>
        <location evidence="1">Cell membrane</location>
        <topology evidence="1">Multi-pass membrane protein</topology>
    </subcellularLocation>
</comment>
<dbReference type="GO" id="GO:0005886">
    <property type="term" value="C:plasma membrane"/>
    <property type="evidence" value="ECO:0007669"/>
    <property type="project" value="UniProtKB-SubCell"/>
</dbReference>
<keyword evidence="3" id="KW-0716">Sensory transduction</keyword>
<keyword evidence="9" id="KW-1015">Disulfide bond</keyword>
<evidence type="ECO:0000256" key="12">
    <source>
        <dbReference type="ARBA" id="ARBA00023224"/>
    </source>
</evidence>
<dbReference type="InterPro" id="IPR000276">
    <property type="entry name" value="GPCR_Rhodpsn"/>
</dbReference>
<reference evidence="15" key="3">
    <citation type="submission" date="2025-09" db="UniProtKB">
        <authorList>
            <consortium name="Ensembl"/>
        </authorList>
    </citation>
    <scope>IDENTIFICATION</scope>
</reference>
<evidence type="ECO:0000256" key="11">
    <source>
        <dbReference type="ARBA" id="ARBA00023180"/>
    </source>
</evidence>
<dbReference type="PROSITE" id="PS50262">
    <property type="entry name" value="G_PROTEIN_RECEP_F1_2"/>
    <property type="match status" value="1"/>
</dbReference>
<reference evidence="15" key="1">
    <citation type="submission" date="2019-06" db="EMBL/GenBank/DDBJ databases">
        <authorList>
            <consortium name="Wellcome Sanger Institute Data Sharing"/>
        </authorList>
    </citation>
    <scope>NUCLEOTIDE SEQUENCE [LARGE SCALE GENOMIC DNA]</scope>
</reference>
<evidence type="ECO:0000256" key="9">
    <source>
        <dbReference type="ARBA" id="ARBA00023157"/>
    </source>
</evidence>
<evidence type="ECO:0000256" key="1">
    <source>
        <dbReference type="ARBA" id="ARBA00004651"/>
    </source>
</evidence>
<evidence type="ECO:0000313" key="16">
    <source>
        <dbReference type="Proteomes" id="UP000472263"/>
    </source>
</evidence>
<keyword evidence="6 13" id="KW-1133">Transmembrane helix</keyword>
<dbReference type="Proteomes" id="UP000472263">
    <property type="component" value="Chromosome 13"/>
</dbReference>
<keyword evidence="7" id="KW-0297">G-protein coupled receptor</keyword>
<feature type="transmembrane region" description="Helical" evidence="13">
    <location>
        <begin position="23"/>
        <end position="45"/>
    </location>
</feature>
<keyword evidence="4 13" id="KW-0812">Transmembrane</keyword>
<dbReference type="PRINTS" id="PR00237">
    <property type="entry name" value="GPCRRHODOPSN"/>
</dbReference>
<keyword evidence="10" id="KW-0675">Receptor</keyword>
<dbReference type="GO" id="GO:0005549">
    <property type="term" value="F:odorant binding"/>
    <property type="evidence" value="ECO:0007669"/>
    <property type="project" value="TreeGrafter"/>
</dbReference>
<dbReference type="GeneTree" id="ENSGT00940000167612"/>
<feature type="transmembrane region" description="Helical" evidence="13">
    <location>
        <begin position="265"/>
        <end position="287"/>
    </location>
</feature>
<evidence type="ECO:0000256" key="5">
    <source>
        <dbReference type="ARBA" id="ARBA00022725"/>
    </source>
</evidence>
<keyword evidence="11" id="KW-0325">Glycoprotein</keyword>
<dbReference type="InterPro" id="IPR017452">
    <property type="entry name" value="GPCR_Rhodpsn_7TM"/>
</dbReference>
<proteinExistence type="predicted"/>
<dbReference type="FunFam" id="1.20.1070.10:FF:000024">
    <property type="entry name" value="Olfactory receptor"/>
    <property type="match status" value="1"/>
</dbReference>
<dbReference type="PRINTS" id="PR00245">
    <property type="entry name" value="OLFACTORYR"/>
</dbReference>
<sequence length="309" mass="34927">MTNFSTLTVIFTAYGPPGPSNQAFFFFLFVVYVSILCVNLFLVLVICVEESLHRPMYILLVSLAINGVIGSSSVCPKIMEFLLVDKQESSLGGCLTQVFFSSFYGSGVYAVLALMAYDRYVSICKPLQYHSIMTPSRLRLLLAAAYLVPCGCIGLQIYLSSQIQLCSNTIDKFLCDHQSVLSLSCHSKSWLHTYSLFLITCLIFMPFLLVILSYIHILTVSLRMSKESQKRALRTCTPHLITFINFSTVSFLVVIYNRINLNLTYSVNLFICISFIFIPPLVHPVIYGIKTKQIRKSVQKIIRQRKLPS</sequence>
<dbReference type="InParanoid" id="A0A667X8Q1"/>
<evidence type="ECO:0000256" key="13">
    <source>
        <dbReference type="SAM" id="Phobius"/>
    </source>
</evidence>
<evidence type="ECO:0000256" key="3">
    <source>
        <dbReference type="ARBA" id="ARBA00022606"/>
    </source>
</evidence>
<organism evidence="15 16">
    <name type="scientific">Myripristis murdjan</name>
    <name type="common">pinecone soldierfish</name>
    <dbReference type="NCBI Taxonomy" id="586833"/>
    <lineage>
        <taxon>Eukaryota</taxon>
        <taxon>Metazoa</taxon>
        <taxon>Chordata</taxon>
        <taxon>Craniata</taxon>
        <taxon>Vertebrata</taxon>
        <taxon>Euteleostomi</taxon>
        <taxon>Actinopterygii</taxon>
        <taxon>Neopterygii</taxon>
        <taxon>Teleostei</taxon>
        <taxon>Neoteleostei</taxon>
        <taxon>Acanthomorphata</taxon>
        <taxon>Holocentriformes</taxon>
        <taxon>Holocentridae</taxon>
        <taxon>Myripristis</taxon>
    </lineage>
</organism>
<keyword evidence="16" id="KW-1185">Reference proteome</keyword>
<dbReference type="InterPro" id="IPR052921">
    <property type="entry name" value="GPCR1_Superfamily_Member"/>
</dbReference>
<reference evidence="15" key="2">
    <citation type="submission" date="2025-08" db="UniProtKB">
        <authorList>
            <consortium name="Ensembl"/>
        </authorList>
    </citation>
    <scope>IDENTIFICATION</scope>
</reference>
<feature type="transmembrane region" description="Helical" evidence="13">
    <location>
        <begin position="240"/>
        <end position="259"/>
    </location>
</feature>
<dbReference type="Pfam" id="PF13853">
    <property type="entry name" value="7tm_4"/>
    <property type="match status" value="1"/>
</dbReference>
<keyword evidence="2" id="KW-1003">Cell membrane</keyword>
<keyword evidence="8 13" id="KW-0472">Membrane</keyword>
<dbReference type="PANTHER" id="PTHR26451:SF345">
    <property type="entry name" value="OLFACTORY RECEPTOR"/>
    <property type="match status" value="1"/>
</dbReference>
<dbReference type="Ensembl" id="ENSMMDT00005010684.1">
    <property type="protein sequence ID" value="ENSMMDP00005010373.1"/>
    <property type="gene ID" value="ENSMMDG00005005599.1"/>
</dbReference>
<dbReference type="InterPro" id="IPR000725">
    <property type="entry name" value="Olfact_rcpt"/>
</dbReference>
<protein>
    <submittedName>
        <fullName evidence="15">Odorant receptor, family 60, subfamily A, member 1</fullName>
    </submittedName>
</protein>
<feature type="transmembrane region" description="Helical" evidence="13">
    <location>
        <begin position="138"/>
        <end position="159"/>
    </location>
</feature>
<evidence type="ECO:0000256" key="2">
    <source>
        <dbReference type="ARBA" id="ARBA00022475"/>
    </source>
</evidence>
<evidence type="ECO:0000256" key="4">
    <source>
        <dbReference type="ARBA" id="ARBA00022692"/>
    </source>
</evidence>
<keyword evidence="5" id="KW-0552">Olfaction</keyword>
<dbReference type="AlphaFoldDB" id="A0A667X8Q1"/>
<evidence type="ECO:0000256" key="6">
    <source>
        <dbReference type="ARBA" id="ARBA00022989"/>
    </source>
</evidence>
<keyword evidence="12" id="KW-0807">Transducer</keyword>
<dbReference type="GO" id="GO:0004930">
    <property type="term" value="F:G protein-coupled receptor activity"/>
    <property type="evidence" value="ECO:0007669"/>
    <property type="project" value="UniProtKB-KW"/>
</dbReference>
<feature type="transmembrane region" description="Helical" evidence="13">
    <location>
        <begin position="196"/>
        <end position="219"/>
    </location>
</feature>
<feature type="transmembrane region" description="Helical" evidence="13">
    <location>
        <begin position="99"/>
        <end position="117"/>
    </location>
</feature>
<evidence type="ECO:0000259" key="14">
    <source>
        <dbReference type="PROSITE" id="PS50262"/>
    </source>
</evidence>
<dbReference type="PANTHER" id="PTHR26451">
    <property type="entry name" value="G_PROTEIN_RECEP_F1_2 DOMAIN-CONTAINING PROTEIN"/>
    <property type="match status" value="1"/>
</dbReference>
<dbReference type="Gene3D" id="1.20.1070.10">
    <property type="entry name" value="Rhodopsin 7-helix transmembrane proteins"/>
    <property type="match status" value="1"/>
</dbReference>
<name>A0A667X8Q1_9TELE</name>
<accession>A0A667X8Q1</accession>
<evidence type="ECO:0000256" key="7">
    <source>
        <dbReference type="ARBA" id="ARBA00023040"/>
    </source>
</evidence>
<evidence type="ECO:0000256" key="10">
    <source>
        <dbReference type="ARBA" id="ARBA00023170"/>
    </source>
</evidence>